<dbReference type="SUPFAM" id="SSF52540">
    <property type="entry name" value="P-loop containing nucleoside triphosphate hydrolases"/>
    <property type="match status" value="1"/>
</dbReference>
<feature type="domain" description="DNA mismatch repair proteins mutS family" evidence="7">
    <location>
        <begin position="433"/>
        <end position="499"/>
    </location>
</feature>
<dbReference type="SMART" id="SM00534">
    <property type="entry name" value="MUTSac"/>
    <property type="match status" value="1"/>
</dbReference>
<reference evidence="8" key="1">
    <citation type="submission" date="2013-08" db="EMBL/GenBank/DDBJ databases">
        <authorList>
            <person name="Mendez C."/>
            <person name="Richter M."/>
            <person name="Ferrer M."/>
            <person name="Sanchez J."/>
        </authorList>
    </citation>
    <scope>NUCLEOTIDE SEQUENCE</scope>
</reference>
<sequence>WATGGPVPSEGFWEERLPGVRRSVLPPPVSVADLPSAWSRFVVTQPSAAGVLGSLAAYVRTSEPRVLVLVNPPRMHQNAGRMGLDAKTLRHLEISEPMSPGAGRGRTLLDAMDETVTPQGRRRLTSWITAPLADPVAIEERLDVVGYCLDAPGLLPKVREALKGVGDLSRLASRILARRGGPRDLGALGRSLDGVLRLRTLLNELPPGAVPSLLGDLRNSLDPLDTLRRRLGATLSDDLPVLPGQGGMLRSEAFPRLRELRALQDGALAALTALERREAEASGIRSLKVGYNQVFGYYLEVSRSQLERVPADRWHRKQTLAQGERYTTEDLTALEATILQARESLREAEMDLYEGLLKEVDAQAPSVQATGEAVASLDALATFAQLARLRRWVRPKVLDHGRIRILEGRHPVLETTLGPAYVPNDLELDRAGGRLLLLTGPNMAGKSTYMRQAGLLVVLSQAGSFVPARYAEVGVVSSLCTRMGFTDDQGRGKSSFMVE</sequence>
<evidence type="ECO:0000256" key="3">
    <source>
        <dbReference type="ARBA" id="ARBA00022840"/>
    </source>
</evidence>
<evidence type="ECO:0000256" key="2">
    <source>
        <dbReference type="ARBA" id="ARBA00022741"/>
    </source>
</evidence>
<comment type="caution">
    <text evidence="8">The sequence shown here is derived from an EMBL/GenBank/DDBJ whole genome shotgun (WGS) entry which is preliminary data.</text>
</comment>
<feature type="non-terminal residue" evidence="8">
    <location>
        <position position="499"/>
    </location>
</feature>
<keyword evidence="5" id="KW-0234">DNA repair</keyword>
<dbReference type="InterPro" id="IPR007861">
    <property type="entry name" value="DNA_mismatch_repair_MutS_clamp"/>
</dbReference>
<reference evidence="8" key="2">
    <citation type="journal article" date="2014" name="ISME J.">
        <title>Microbial stratification in low pH oxic and suboxic macroscopic growths along an acid mine drainage.</title>
        <authorList>
            <person name="Mendez-Garcia C."/>
            <person name="Mesa V."/>
            <person name="Sprenger R.R."/>
            <person name="Richter M."/>
            <person name="Diez M.S."/>
            <person name="Solano J."/>
            <person name="Bargiela R."/>
            <person name="Golyshina O.V."/>
            <person name="Manteca A."/>
            <person name="Ramos J.L."/>
            <person name="Gallego J.R."/>
            <person name="Llorente I."/>
            <person name="Martins Dos Santos V.A."/>
            <person name="Jensen O.N."/>
            <person name="Pelaez A.I."/>
            <person name="Sanchez J."/>
            <person name="Ferrer M."/>
        </authorList>
    </citation>
    <scope>NUCLEOTIDE SEQUENCE</scope>
</reference>
<organism evidence="8">
    <name type="scientific">mine drainage metagenome</name>
    <dbReference type="NCBI Taxonomy" id="410659"/>
    <lineage>
        <taxon>unclassified sequences</taxon>
        <taxon>metagenomes</taxon>
        <taxon>ecological metagenomes</taxon>
    </lineage>
</organism>
<feature type="domain" description="DNA mismatch repair protein MutS core" evidence="6">
    <location>
        <begin position="103"/>
        <end position="416"/>
    </location>
</feature>
<dbReference type="GO" id="GO:0140664">
    <property type="term" value="F:ATP-dependent DNA damage sensor activity"/>
    <property type="evidence" value="ECO:0007669"/>
    <property type="project" value="InterPro"/>
</dbReference>
<dbReference type="SMART" id="SM00533">
    <property type="entry name" value="MUTSd"/>
    <property type="match status" value="1"/>
</dbReference>
<dbReference type="PANTHER" id="PTHR11361:SF34">
    <property type="entry name" value="DNA MISMATCH REPAIR PROTEIN MSH1, MITOCHONDRIAL"/>
    <property type="match status" value="1"/>
</dbReference>
<keyword evidence="4" id="KW-0238">DNA-binding</keyword>
<dbReference type="EMBL" id="AUZY01012424">
    <property type="protein sequence ID" value="EQD30126.1"/>
    <property type="molecule type" value="Genomic_DNA"/>
</dbReference>
<proteinExistence type="inferred from homology"/>
<dbReference type="InterPro" id="IPR045076">
    <property type="entry name" value="MutS"/>
</dbReference>
<dbReference type="InterPro" id="IPR027417">
    <property type="entry name" value="P-loop_NTPase"/>
</dbReference>
<keyword evidence="3" id="KW-0067">ATP-binding</keyword>
<dbReference type="GO" id="GO:0006298">
    <property type="term" value="P:mismatch repair"/>
    <property type="evidence" value="ECO:0007669"/>
    <property type="project" value="InterPro"/>
</dbReference>
<feature type="non-terminal residue" evidence="8">
    <location>
        <position position="1"/>
    </location>
</feature>
<dbReference type="SUPFAM" id="SSF53150">
    <property type="entry name" value="DNA repair protein MutS, domain II"/>
    <property type="match status" value="1"/>
</dbReference>
<dbReference type="InterPro" id="IPR007696">
    <property type="entry name" value="DNA_mismatch_repair_MutS_core"/>
</dbReference>
<dbReference type="InterPro" id="IPR000432">
    <property type="entry name" value="DNA_mismatch_repair_MutS_C"/>
</dbReference>
<dbReference type="GO" id="GO:0005829">
    <property type="term" value="C:cytosol"/>
    <property type="evidence" value="ECO:0007669"/>
    <property type="project" value="TreeGrafter"/>
</dbReference>
<protein>
    <submittedName>
        <fullName evidence="8">DNA mismatch repair protein MutS</fullName>
    </submittedName>
</protein>
<evidence type="ECO:0000256" key="1">
    <source>
        <dbReference type="ARBA" id="ARBA00006271"/>
    </source>
</evidence>
<keyword evidence="5" id="KW-0227">DNA damage</keyword>
<keyword evidence="2" id="KW-0547">Nucleotide-binding</keyword>
<accession>T0Y4X5</accession>
<dbReference type="PANTHER" id="PTHR11361">
    <property type="entry name" value="DNA MISMATCH REPAIR PROTEIN MUTS FAMILY MEMBER"/>
    <property type="match status" value="1"/>
</dbReference>
<dbReference type="Gene3D" id="3.40.50.300">
    <property type="entry name" value="P-loop containing nucleotide triphosphate hydrolases"/>
    <property type="match status" value="1"/>
</dbReference>
<evidence type="ECO:0000259" key="6">
    <source>
        <dbReference type="SMART" id="SM00533"/>
    </source>
</evidence>
<dbReference type="SUPFAM" id="SSF48334">
    <property type="entry name" value="DNA repair protein MutS, domain III"/>
    <property type="match status" value="1"/>
</dbReference>
<dbReference type="InterPro" id="IPR036187">
    <property type="entry name" value="DNA_mismatch_repair_MutS_sf"/>
</dbReference>
<comment type="similarity">
    <text evidence="1">Belongs to the DNA mismatch repair MutS family.</text>
</comment>
<dbReference type="InterPro" id="IPR036678">
    <property type="entry name" value="MutS_con_dom_sf"/>
</dbReference>
<evidence type="ECO:0000313" key="8">
    <source>
        <dbReference type="EMBL" id="EQD30126.1"/>
    </source>
</evidence>
<dbReference type="GO" id="GO:0030983">
    <property type="term" value="F:mismatched DNA binding"/>
    <property type="evidence" value="ECO:0007669"/>
    <property type="project" value="InterPro"/>
</dbReference>
<evidence type="ECO:0000256" key="4">
    <source>
        <dbReference type="ARBA" id="ARBA00023125"/>
    </source>
</evidence>
<name>T0Y4X5_9ZZZZ</name>
<dbReference type="GO" id="GO:0005524">
    <property type="term" value="F:ATP binding"/>
    <property type="evidence" value="ECO:0007669"/>
    <property type="project" value="UniProtKB-KW"/>
</dbReference>
<dbReference type="Pfam" id="PF05190">
    <property type="entry name" value="MutS_IV"/>
    <property type="match status" value="1"/>
</dbReference>
<dbReference type="Pfam" id="PF00488">
    <property type="entry name" value="MutS_V"/>
    <property type="match status" value="1"/>
</dbReference>
<evidence type="ECO:0000259" key="7">
    <source>
        <dbReference type="SMART" id="SM00534"/>
    </source>
</evidence>
<gene>
    <name evidence="8" type="ORF">B1B_18565</name>
</gene>
<dbReference type="AlphaFoldDB" id="T0Y4X5"/>
<dbReference type="Gene3D" id="1.10.1420.10">
    <property type="match status" value="2"/>
</dbReference>
<dbReference type="Pfam" id="PF05192">
    <property type="entry name" value="MutS_III"/>
    <property type="match status" value="1"/>
</dbReference>
<evidence type="ECO:0000256" key="5">
    <source>
        <dbReference type="ARBA" id="ARBA00023204"/>
    </source>
</evidence>